<comment type="caution">
    <text evidence="1">The sequence shown here is derived from an EMBL/GenBank/DDBJ whole genome shotgun (WGS) entry which is preliminary data.</text>
</comment>
<sequence>MTRKTLIIAAIFLLASCAPALQSVHDGVYSKFTYVRGMPVAQWDNGRFKGNCLAFALEVLSRATERGMDAEYVEGWANEGDVVSGYEIIRHAAVVSDGFVSDNQYRWVYP</sequence>
<evidence type="ECO:0000313" key="1">
    <source>
        <dbReference type="EMBL" id="KKL77839.1"/>
    </source>
</evidence>
<proteinExistence type="predicted"/>
<dbReference type="PROSITE" id="PS51257">
    <property type="entry name" value="PROKAR_LIPOPROTEIN"/>
    <property type="match status" value="1"/>
</dbReference>
<gene>
    <name evidence="1" type="ORF">LCGC14_2030840</name>
</gene>
<feature type="non-terminal residue" evidence="1">
    <location>
        <position position="110"/>
    </location>
</feature>
<dbReference type="AlphaFoldDB" id="A0A0F9EUY6"/>
<organism evidence="1">
    <name type="scientific">marine sediment metagenome</name>
    <dbReference type="NCBI Taxonomy" id="412755"/>
    <lineage>
        <taxon>unclassified sequences</taxon>
        <taxon>metagenomes</taxon>
        <taxon>ecological metagenomes</taxon>
    </lineage>
</organism>
<protein>
    <submittedName>
        <fullName evidence="1">Uncharacterized protein</fullName>
    </submittedName>
</protein>
<name>A0A0F9EUY6_9ZZZZ</name>
<dbReference type="EMBL" id="LAZR01023634">
    <property type="protein sequence ID" value="KKL77839.1"/>
    <property type="molecule type" value="Genomic_DNA"/>
</dbReference>
<accession>A0A0F9EUY6</accession>
<reference evidence="1" key="1">
    <citation type="journal article" date="2015" name="Nature">
        <title>Complex archaea that bridge the gap between prokaryotes and eukaryotes.</title>
        <authorList>
            <person name="Spang A."/>
            <person name="Saw J.H."/>
            <person name="Jorgensen S.L."/>
            <person name="Zaremba-Niedzwiedzka K."/>
            <person name="Martijn J."/>
            <person name="Lind A.E."/>
            <person name="van Eijk R."/>
            <person name="Schleper C."/>
            <person name="Guy L."/>
            <person name="Ettema T.J."/>
        </authorList>
    </citation>
    <scope>NUCLEOTIDE SEQUENCE</scope>
</reference>